<dbReference type="Proteomes" id="UP001286313">
    <property type="component" value="Unassembled WGS sequence"/>
</dbReference>
<organism evidence="3 4">
    <name type="scientific">Petrolisthes cinctipes</name>
    <name type="common">Flat porcelain crab</name>
    <dbReference type="NCBI Taxonomy" id="88211"/>
    <lineage>
        <taxon>Eukaryota</taxon>
        <taxon>Metazoa</taxon>
        <taxon>Ecdysozoa</taxon>
        <taxon>Arthropoda</taxon>
        <taxon>Crustacea</taxon>
        <taxon>Multicrustacea</taxon>
        <taxon>Malacostraca</taxon>
        <taxon>Eumalacostraca</taxon>
        <taxon>Eucarida</taxon>
        <taxon>Decapoda</taxon>
        <taxon>Pleocyemata</taxon>
        <taxon>Anomura</taxon>
        <taxon>Galatheoidea</taxon>
        <taxon>Porcellanidae</taxon>
        <taxon>Petrolisthes</taxon>
    </lineage>
</organism>
<evidence type="ECO:0000313" key="4">
    <source>
        <dbReference type="Proteomes" id="UP001286313"/>
    </source>
</evidence>
<evidence type="ECO:0000313" key="3">
    <source>
        <dbReference type="EMBL" id="KAK3893237.1"/>
    </source>
</evidence>
<dbReference type="PANTHER" id="PTHR47272">
    <property type="entry name" value="DDE_TNP_1_7 DOMAIN-CONTAINING PROTEIN"/>
    <property type="match status" value="1"/>
</dbReference>
<evidence type="ECO:0000256" key="1">
    <source>
        <dbReference type="SAM" id="Phobius"/>
    </source>
</evidence>
<protein>
    <recommendedName>
        <fullName evidence="2">PiggyBac transposable element-derived protein domain-containing protein</fullName>
    </recommendedName>
</protein>
<reference evidence="3" key="1">
    <citation type="submission" date="2023-10" db="EMBL/GenBank/DDBJ databases">
        <title>Genome assemblies of two species of porcelain crab, Petrolisthes cinctipes and Petrolisthes manimaculis (Anomura: Porcellanidae).</title>
        <authorList>
            <person name="Angst P."/>
        </authorList>
    </citation>
    <scope>NUCLEOTIDE SEQUENCE</scope>
    <source>
        <strain evidence="3">PB745_01</strain>
        <tissue evidence="3">Gill</tissue>
    </source>
</reference>
<accession>A0AAE1GJX5</accession>
<dbReference type="AlphaFoldDB" id="A0AAE1GJX5"/>
<keyword evidence="1" id="KW-0472">Membrane</keyword>
<keyword evidence="1" id="KW-1133">Transmembrane helix</keyword>
<sequence length="366" mass="41900">MVTSKVSSTLPAEKLSIDEQIVPFKGCSRLRTYNPKKPKKWGYKIFVLSGIDGLVYNFKIYTGSINAVSGQPDVKASGNIVLDLLQPIPRGVWHKVYFDNWFNSPLLQIALWKQGFCSLGTVRLNRVSGCSMPSDTQMKKSGRCTSVIQVAEMDDVDLRVVKWHDNRGVTLLSNFAALEPQNTVKRWGSKRKQIINIEYPSIVMIYNKFMGWVDLLDSLLALYRISLRSKKWYHKLIWHFMDMLLIQAWLLYIRYFNLTDAPRKAKLPLLMFKLEVANCLLQKGKSVGTKRGRPSVDVEELYKEKAKKGQTVKIPAKPIRTDKYDNFSDLEKRRGDARTLDVLEFARCSVTNARSLCVTHPNLTVS</sequence>
<gene>
    <name evidence="3" type="ORF">Pcinc_002923</name>
</gene>
<dbReference type="InterPro" id="IPR029526">
    <property type="entry name" value="PGBD"/>
</dbReference>
<evidence type="ECO:0000259" key="2">
    <source>
        <dbReference type="Pfam" id="PF13843"/>
    </source>
</evidence>
<dbReference type="PANTHER" id="PTHR47272:SF1">
    <property type="entry name" value="PIGGYBAC TRANSPOSABLE ELEMENT-DERIVED PROTEIN 3-LIKE"/>
    <property type="match status" value="1"/>
</dbReference>
<feature type="domain" description="PiggyBac transposable element-derived protein" evidence="2">
    <location>
        <begin position="11"/>
        <end position="249"/>
    </location>
</feature>
<name>A0AAE1GJX5_PETCI</name>
<keyword evidence="4" id="KW-1185">Reference proteome</keyword>
<dbReference type="EMBL" id="JAWQEG010000218">
    <property type="protein sequence ID" value="KAK3893237.1"/>
    <property type="molecule type" value="Genomic_DNA"/>
</dbReference>
<dbReference type="Pfam" id="PF13843">
    <property type="entry name" value="DDE_Tnp_1_7"/>
    <property type="match status" value="1"/>
</dbReference>
<comment type="caution">
    <text evidence="3">The sequence shown here is derived from an EMBL/GenBank/DDBJ whole genome shotgun (WGS) entry which is preliminary data.</text>
</comment>
<keyword evidence="1" id="KW-0812">Transmembrane</keyword>
<proteinExistence type="predicted"/>
<feature type="transmembrane region" description="Helical" evidence="1">
    <location>
        <begin position="236"/>
        <end position="256"/>
    </location>
</feature>